<organism evidence="2 3">
    <name type="scientific">Flavobacterium arundinis</name>
    <dbReference type="NCBI Taxonomy" id="3139143"/>
    <lineage>
        <taxon>Bacteria</taxon>
        <taxon>Pseudomonadati</taxon>
        <taxon>Bacteroidota</taxon>
        <taxon>Flavobacteriia</taxon>
        <taxon>Flavobacteriales</taxon>
        <taxon>Flavobacteriaceae</taxon>
        <taxon>Flavobacterium</taxon>
    </lineage>
</organism>
<evidence type="ECO:0000256" key="1">
    <source>
        <dbReference type="SAM" id="Phobius"/>
    </source>
</evidence>
<name>A0ABU9HZE9_9FLAO</name>
<evidence type="ECO:0000313" key="3">
    <source>
        <dbReference type="Proteomes" id="UP001464555"/>
    </source>
</evidence>
<sequence length="214" mass="23681">MIPSNQNGKQDPELISYQQLRKLIGVLGLLLPIILLGGHIIGKDTAEPYFLDSISHYYYSVMGDVFVGILCAIAIFLFTYKGYPDGNDNIAGNLACLFALCVAFFPTSKDSSTTTVSVVHYIGACLFFAALGYYCLVLFTKSKGTLTEEKKKRNKIFRSCGYIIVGCIVLLAAYRIPAINEILKDTCYFLVLEIVALWAFGISWLVKGEVILKD</sequence>
<dbReference type="Proteomes" id="UP001464555">
    <property type="component" value="Unassembled WGS sequence"/>
</dbReference>
<feature type="transmembrane region" description="Helical" evidence="1">
    <location>
        <begin position="118"/>
        <end position="139"/>
    </location>
</feature>
<keyword evidence="3" id="KW-1185">Reference proteome</keyword>
<reference evidence="2 3" key="1">
    <citation type="submission" date="2024-04" db="EMBL/GenBank/DDBJ databases">
        <title>Flavobacterium sp. DGU11 16S ribosomal RNA gene Genome sequencing and assembly.</title>
        <authorList>
            <person name="Park S."/>
        </authorList>
    </citation>
    <scope>NUCLEOTIDE SEQUENCE [LARGE SCALE GENOMIC DNA]</scope>
    <source>
        <strain evidence="2 3">DGU11</strain>
    </source>
</reference>
<feature type="transmembrane region" description="Helical" evidence="1">
    <location>
        <begin position="57"/>
        <end position="78"/>
    </location>
</feature>
<comment type="caution">
    <text evidence="2">The sequence shown here is derived from an EMBL/GenBank/DDBJ whole genome shotgun (WGS) entry which is preliminary data.</text>
</comment>
<evidence type="ECO:0008006" key="4">
    <source>
        <dbReference type="Google" id="ProtNLM"/>
    </source>
</evidence>
<keyword evidence="1" id="KW-0812">Transmembrane</keyword>
<protein>
    <recommendedName>
        <fullName evidence="4">DUF998 domain-containing protein</fullName>
    </recommendedName>
</protein>
<dbReference type="EMBL" id="JBBYHR010000008">
    <property type="protein sequence ID" value="MEL1245539.1"/>
    <property type="molecule type" value="Genomic_DNA"/>
</dbReference>
<accession>A0ABU9HZE9</accession>
<keyword evidence="1" id="KW-0472">Membrane</keyword>
<proteinExistence type="predicted"/>
<feature type="transmembrane region" description="Helical" evidence="1">
    <location>
        <begin position="160"/>
        <end position="176"/>
    </location>
</feature>
<evidence type="ECO:0000313" key="2">
    <source>
        <dbReference type="EMBL" id="MEL1245539.1"/>
    </source>
</evidence>
<dbReference type="RefSeq" id="WP_341697836.1">
    <property type="nucleotide sequence ID" value="NZ_JBBYHR010000008.1"/>
</dbReference>
<gene>
    <name evidence="2" type="ORF">AAEO56_14790</name>
</gene>
<keyword evidence="1" id="KW-1133">Transmembrane helix</keyword>
<feature type="transmembrane region" description="Helical" evidence="1">
    <location>
        <begin position="188"/>
        <end position="206"/>
    </location>
</feature>
<feature type="transmembrane region" description="Helical" evidence="1">
    <location>
        <begin position="23"/>
        <end position="42"/>
    </location>
</feature>
<feature type="transmembrane region" description="Helical" evidence="1">
    <location>
        <begin position="90"/>
        <end position="106"/>
    </location>
</feature>